<evidence type="ECO:0000256" key="9">
    <source>
        <dbReference type="ARBA" id="ARBA00048798"/>
    </source>
</evidence>
<evidence type="ECO:0000313" key="13">
    <source>
        <dbReference type="EMBL" id="MRX45957.1"/>
    </source>
</evidence>
<keyword evidence="13" id="KW-0456">Lyase</keyword>
<keyword evidence="14" id="KW-1185">Reference proteome</keyword>
<evidence type="ECO:0000256" key="4">
    <source>
        <dbReference type="ARBA" id="ARBA00005072"/>
    </source>
</evidence>
<name>A0A7K0FLI3_9SPHI</name>
<dbReference type="PANTHER" id="PTHR42743">
    <property type="entry name" value="AMINO-ACID AMINOTRANSFERASE"/>
    <property type="match status" value="1"/>
</dbReference>
<dbReference type="Proteomes" id="UP000462931">
    <property type="component" value="Unassembled WGS sequence"/>
</dbReference>
<dbReference type="InterPro" id="IPR050571">
    <property type="entry name" value="Class-IV_PLP-Dep_Aminotrnsfr"/>
</dbReference>
<organism evidence="13 14">
    <name type="scientific">Pedobacter puniceum</name>
    <dbReference type="NCBI Taxonomy" id="2666136"/>
    <lineage>
        <taxon>Bacteria</taxon>
        <taxon>Pseudomonadati</taxon>
        <taxon>Bacteroidota</taxon>
        <taxon>Sphingobacteriia</taxon>
        <taxon>Sphingobacteriales</taxon>
        <taxon>Sphingobacteriaceae</taxon>
        <taxon>Pedobacter</taxon>
    </lineage>
</organism>
<dbReference type="InterPro" id="IPR001544">
    <property type="entry name" value="Aminotrans_IV"/>
</dbReference>
<keyword evidence="7 12" id="KW-0663">Pyridoxal phosphate</keyword>
<comment type="catalytic activity">
    <reaction evidence="10">
        <text>L-leucine + 2-oxoglutarate = 4-methyl-2-oxopentanoate + L-glutamate</text>
        <dbReference type="Rhea" id="RHEA:18321"/>
        <dbReference type="ChEBI" id="CHEBI:16810"/>
        <dbReference type="ChEBI" id="CHEBI:17865"/>
        <dbReference type="ChEBI" id="CHEBI:29985"/>
        <dbReference type="ChEBI" id="CHEBI:57427"/>
        <dbReference type="EC" id="2.6.1.42"/>
    </reaction>
</comment>
<dbReference type="PROSITE" id="PS00770">
    <property type="entry name" value="AA_TRANSFER_CLASS_4"/>
    <property type="match status" value="1"/>
</dbReference>
<dbReference type="CDD" id="cd00449">
    <property type="entry name" value="PLPDE_IV"/>
    <property type="match status" value="1"/>
</dbReference>
<evidence type="ECO:0000256" key="3">
    <source>
        <dbReference type="ARBA" id="ARBA00004931"/>
    </source>
</evidence>
<dbReference type="SUPFAM" id="SSF56752">
    <property type="entry name" value="D-aminoacid aminotransferase-like PLP-dependent enzymes"/>
    <property type="match status" value="1"/>
</dbReference>
<comment type="pathway">
    <text evidence="4">Amino-acid biosynthesis; L-leucine biosynthesis; L-leucine from 3-methyl-2-oxobutanoate: step 4/4.</text>
</comment>
<evidence type="ECO:0000256" key="5">
    <source>
        <dbReference type="ARBA" id="ARBA00009320"/>
    </source>
</evidence>
<evidence type="ECO:0000256" key="7">
    <source>
        <dbReference type="ARBA" id="ARBA00022898"/>
    </source>
</evidence>
<evidence type="ECO:0000256" key="12">
    <source>
        <dbReference type="RuleBase" id="RU004516"/>
    </source>
</evidence>
<evidence type="ECO:0000256" key="6">
    <source>
        <dbReference type="ARBA" id="ARBA00013053"/>
    </source>
</evidence>
<dbReference type="InterPro" id="IPR036038">
    <property type="entry name" value="Aminotransferase-like"/>
</dbReference>
<evidence type="ECO:0000313" key="14">
    <source>
        <dbReference type="Proteomes" id="UP000462931"/>
    </source>
</evidence>
<dbReference type="Pfam" id="PF01063">
    <property type="entry name" value="Aminotran_4"/>
    <property type="match status" value="1"/>
</dbReference>
<dbReference type="EMBL" id="WKJI01000001">
    <property type="protein sequence ID" value="MRX45957.1"/>
    <property type="molecule type" value="Genomic_DNA"/>
</dbReference>
<comment type="similarity">
    <text evidence="5 11">Belongs to the class-IV pyridoxal-phosphate-dependent aminotransferase family.</text>
</comment>
<evidence type="ECO:0000256" key="10">
    <source>
        <dbReference type="ARBA" id="ARBA00049229"/>
    </source>
</evidence>
<dbReference type="GO" id="GO:0016829">
    <property type="term" value="F:lyase activity"/>
    <property type="evidence" value="ECO:0007669"/>
    <property type="project" value="UniProtKB-KW"/>
</dbReference>
<accession>A0A7K0FLI3</accession>
<dbReference type="EC" id="2.6.1.42" evidence="6"/>
<evidence type="ECO:0000256" key="2">
    <source>
        <dbReference type="ARBA" id="ARBA00004824"/>
    </source>
</evidence>
<evidence type="ECO:0000256" key="8">
    <source>
        <dbReference type="ARBA" id="ARBA00048212"/>
    </source>
</evidence>
<dbReference type="InterPro" id="IPR018300">
    <property type="entry name" value="Aminotrans_IV_CS"/>
</dbReference>
<gene>
    <name evidence="13" type="ORF">GJJ64_02025</name>
</gene>
<comment type="pathway">
    <text evidence="2">Amino-acid biosynthesis; L-isoleucine biosynthesis; L-isoleucine from 2-oxobutanoate: step 4/4.</text>
</comment>
<dbReference type="InterPro" id="IPR043132">
    <property type="entry name" value="BCAT-like_C"/>
</dbReference>
<comment type="pathway">
    <text evidence="3">Amino-acid biosynthesis; L-valine biosynthesis; L-valine from pyruvate: step 4/4.</text>
</comment>
<dbReference type="Gene3D" id="3.20.10.10">
    <property type="entry name" value="D-amino Acid Aminotransferase, subunit A, domain 2"/>
    <property type="match status" value="1"/>
</dbReference>
<dbReference type="InterPro" id="IPR043131">
    <property type="entry name" value="BCAT-like_N"/>
</dbReference>
<comment type="cofactor">
    <cofactor evidence="1 12">
        <name>pyridoxal 5'-phosphate</name>
        <dbReference type="ChEBI" id="CHEBI:597326"/>
    </cofactor>
</comment>
<reference evidence="13 14" key="1">
    <citation type="submission" date="2019-11" db="EMBL/GenBank/DDBJ databases">
        <authorList>
            <person name="Cheng Q."/>
            <person name="Yang Z."/>
        </authorList>
    </citation>
    <scope>NUCLEOTIDE SEQUENCE [LARGE SCALE GENOMIC DNA]</scope>
    <source>
        <strain evidence="13 14">HX-22-1</strain>
    </source>
</reference>
<evidence type="ECO:0000256" key="1">
    <source>
        <dbReference type="ARBA" id="ARBA00001933"/>
    </source>
</evidence>
<comment type="caution">
    <text evidence="13">The sequence shown here is derived from an EMBL/GenBank/DDBJ whole genome shotgun (WGS) entry which is preliminary data.</text>
</comment>
<protein>
    <recommendedName>
        <fullName evidence="6">branched-chain-amino-acid transaminase</fullName>
        <ecNumber evidence="6">2.6.1.42</ecNumber>
    </recommendedName>
</protein>
<dbReference type="GO" id="GO:0046394">
    <property type="term" value="P:carboxylic acid biosynthetic process"/>
    <property type="evidence" value="ECO:0007669"/>
    <property type="project" value="UniProtKB-ARBA"/>
</dbReference>
<proteinExistence type="inferred from homology"/>
<evidence type="ECO:0000256" key="11">
    <source>
        <dbReference type="RuleBase" id="RU004106"/>
    </source>
</evidence>
<dbReference type="RefSeq" id="WP_154286097.1">
    <property type="nucleotide sequence ID" value="NZ_WKJI01000001.1"/>
</dbReference>
<comment type="catalytic activity">
    <reaction evidence="9">
        <text>L-isoleucine + 2-oxoglutarate = (S)-3-methyl-2-oxopentanoate + L-glutamate</text>
        <dbReference type="Rhea" id="RHEA:24801"/>
        <dbReference type="ChEBI" id="CHEBI:16810"/>
        <dbReference type="ChEBI" id="CHEBI:29985"/>
        <dbReference type="ChEBI" id="CHEBI:35146"/>
        <dbReference type="ChEBI" id="CHEBI:58045"/>
        <dbReference type="EC" id="2.6.1.42"/>
    </reaction>
</comment>
<comment type="catalytic activity">
    <reaction evidence="8">
        <text>L-valine + 2-oxoglutarate = 3-methyl-2-oxobutanoate + L-glutamate</text>
        <dbReference type="Rhea" id="RHEA:24813"/>
        <dbReference type="ChEBI" id="CHEBI:11851"/>
        <dbReference type="ChEBI" id="CHEBI:16810"/>
        <dbReference type="ChEBI" id="CHEBI:29985"/>
        <dbReference type="ChEBI" id="CHEBI:57762"/>
        <dbReference type="EC" id="2.6.1.42"/>
    </reaction>
</comment>
<dbReference type="Gene3D" id="3.30.470.10">
    <property type="match status" value="1"/>
</dbReference>
<dbReference type="PANTHER" id="PTHR42743:SF11">
    <property type="entry name" value="AMINODEOXYCHORISMATE LYASE"/>
    <property type="match status" value="1"/>
</dbReference>
<dbReference type="AlphaFoldDB" id="A0A7K0FLI3"/>
<dbReference type="GO" id="GO:0004084">
    <property type="term" value="F:branched-chain-amino-acid transaminase activity"/>
    <property type="evidence" value="ECO:0007669"/>
    <property type="project" value="UniProtKB-EC"/>
</dbReference>
<sequence>MVKRFINFNGEIYQEDEKLLTIANRGYRYGDGIFETMRMSRGKLNFADLHADRLQSGMKTLKIEGYSQLDAYFLKDKTEELCKRNKILQNARFRLTIYRNAGGLYTPDQNKNGYSLEVSPLDSPYYDINTKGLILDVYEDIPKAVNRLSNLKTCNALNYVMAGLYKKHHKLDEAFILNQHGFLCEAISANVFIVYEGNLYTPALSEGCVGGVMRQVVMQLAQKNDLKVVEAQINPEILNMAEEVFLTNATKGIQWVMGFNRKRYFNEVSRFLVEKLNQEI</sequence>